<keyword evidence="2" id="KW-0677">Repeat</keyword>
<organism evidence="4 5">
    <name type="scientific">Funneliformis mosseae</name>
    <name type="common">Endomycorrhizal fungus</name>
    <name type="synonym">Glomus mosseae</name>
    <dbReference type="NCBI Taxonomy" id="27381"/>
    <lineage>
        <taxon>Eukaryota</taxon>
        <taxon>Fungi</taxon>
        <taxon>Fungi incertae sedis</taxon>
        <taxon>Mucoromycota</taxon>
        <taxon>Glomeromycotina</taxon>
        <taxon>Glomeromycetes</taxon>
        <taxon>Glomerales</taxon>
        <taxon>Glomeraceae</taxon>
        <taxon>Funneliformis</taxon>
    </lineage>
</organism>
<evidence type="ECO:0000256" key="1">
    <source>
        <dbReference type="ARBA" id="ARBA00022729"/>
    </source>
</evidence>
<gene>
    <name evidence="4" type="ORF">FMOSSE_LOCUS8551</name>
</gene>
<dbReference type="Proteomes" id="UP000789375">
    <property type="component" value="Unassembled WGS sequence"/>
</dbReference>
<dbReference type="Pfam" id="PF02815">
    <property type="entry name" value="MIR"/>
    <property type="match status" value="1"/>
</dbReference>
<dbReference type="PROSITE" id="PS50919">
    <property type="entry name" value="MIR"/>
    <property type="match status" value="3"/>
</dbReference>
<evidence type="ECO:0000256" key="2">
    <source>
        <dbReference type="ARBA" id="ARBA00022737"/>
    </source>
</evidence>
<dbReference type="Gene3D" id="2.80.10.50">
    <property type="match status" value="1"/>
</dbReference>
<comment type="caution">
    <text evidence="4">The sequence shown here is derived from an EMBL/GenBank/DDBJ whole genome shotgun (WGS) entry which is preliminary data.</text>
</comment>
<dbReference type="SUPFAM" id="SSF82109">
    <property type="entry name" value="MIR domain"/>
    <property type="match status" value="2"/>
</dbReference>
<proteinExistence type="predicted"/>
<sequence>MGNIENNDGANPEGQHIINQLITTRGSSEQTEYDLQSLAQHDSNSSNYIVDEYLRFGSCIALQHSTTLRYLSSKCATNNETSKNGNKDQVFAVRRKSENELWMVLQGYGDRRRLKMGEIVPFNTQIRLKHIISRRYLRSHPDSSAPISNQQEAVCHGDEHISDLNDNWLVQRHSYSNHYDNSGYWLAGDAITLRHIQTGATLHSHKIMLDDDKQEVTCYGPGHEENDKWKAERIENISDFIINASQDG</sequence>
<evidence type="ECO:0000313" key="5">
    <source>
        <dbReference type="Proteomes" id="UP000789375"/>
    </source>
</evidence>
<dbReference type="SMART" id="SM00472">
    <property type="entry name" value="MIR"/>
    <property type="match status" value="3"/>
</dbReference>
<feature type="domain" description="MIR" evidence="3">
    <location>
        <begin position="51"/>
        <end position="107"/>
    </location>
</feature>
<dbReference type="InterPro" id="IPR016093">
    <property type="entry name" value="MIR_motif"/>
</dbReference>
<dbReference type="InterPro" id="IPR036300">
    <property type="entry name" value="MIR_dom_sf"/>
</dbReference>
<dbReference type="EMBL" id="CAJVPP010002244">
    <property type="protein sequence ID" value="CAG8593220.1"/>
    <property type="molecule type" value="Genomic_DNA"/>
</dbReference>
<dbReference type="PANTHER" id="PTHR46809">
    <property type="entry name" value="STROMAL CELL-DERIVED FACTOR 2-LIKE PROTEIN"/>
    <property type="match status" value="1"/>
</dbReference>
<evidence type="ECO:0000313" key="4">
    <source>
        <dbReference type="EMBL" id="CAG8593220.1"/>
    </source>
</evidence>
<feature type="domain" description="MIR" evidence="3">
    <location>
        <begin position="182"/>
        <end position="234"/>
    </location>
</feature>
<dbReference type="PANTHER" id="PTHR46809:SF2">
    <property type="entry name" value="GH21273P"/>
    <property type="match status" value="1"/>
</dbReference>
<accession>A0A9N9C8X4</accession>
<evidence type="ECO:0000259" key="3">
    <source>
        <dbReference type="PROSITE" id="PS50919"/>
    </source>
</evidence>
<keyword evidence="5" id="KW-1185">Reference proteome</keyword>
<feature type="domain" description="MIR" evidence="3">
    <location>
        <begin position="117"/>
        <end position="173"/>
    </location>
</feature>
<dbReference type="AlphaFoldDB" id="A0A9N9C8X4"/>
<name>A0A9N9C8X4_FUNMO</name>
<protein>
    <submittedName>
        <fullName evidence="4">14037_t:CDS:1</fullName>
    </submittedName>
</protein>
<keyword evidence="1" id="KW-0732">Signal</keyword>
<reference evidence="4" key="1">
    <citation type="submission" date="2021-06" db="EMBL/GenBank/DDBJ databases">
        <authorList>
            <person name="Kallberg Y."/>
            <person name="Tangrot J."/>
            <person name="Rosling A."/>
        </authorList>
    </citation>
    <scope>NUCLEOTIDE SEQUENCE</scope>
    <source>
        <strain evidence="4">87-6 pot B 2015</strain>
    </source>
</reference>
<dbReference type="CDD" id="cd23263">
    <property type="entry name" value="beta-trefoil_MIR"/>
    <property type="match status" value="1"/>
</dbReference>